<dbReference type="PANTHER" id="PTHR11081">
    <property type="entry name" value="FLAP ENDONUCLEASE FAMILY MEMBER"/>
    <property type="match status" value="1"/>
</dbReference>
<organism evidence="5 6">
    <name type="scientific">Melanomma pulvis-pyrius CBS 109.77</name>
    <dbReference type="NCBI Taxonomy" id="1314802"/>
    <lineage>
        <taxon>Eukaryota</taxon>
        <taxon>Fungi</taxon>
        <taxon>Dikarya</taxon>
        <taxon>Ascomycota</taxon>
        <taxon>Pezizomycotina</taxon>
        <taxon>Dothideomycetes</taxon>
        <taxon>Pleosporomycetidae</taxon>
        <taxon>Pleosporales</taxon>
        <taxon>Melanommataceae</taxon>
        <taxon>Melanomma</taxon>
    </lineage>
</organism>
<dbReference type="InterPro" id="IPR036279">
    <property type="entry name" value="5-3_exonuclease_C_sf"/>
</dbReference>
<keyword evidence="1" id="KW-0540">Nuclease</keyword>
<name>A0A6A6XHU4_9PLEO</name>
<sequence length="450" mass="51987">MGIIGLWDTIREQDRSFPIAQLAEEHHRIHDRPFRIAVDEADWQFNNLSELKCAGIRETSTEAFQGIQKNMFYRICRLLTLNIHLLFVFDGPRPLVKRGKRRGGQVDNKKLELLKEMLSYFRIPYHEAPGEAEAECARLQTLGVVDAVFSQDSDSLMFGCDFLIRDDRVAKEKGNNNRSKANTKKDQKCVRVVRGHEIRETHGFDREGLVLFTMLCGGDYDTTGLPNCGPLMAKRAIQHGLGKSLYRCKTKADCERWREELIRWLPKDFYVPSGYPNMRILKGYSSPTISTDKQLLDLYKLWSKTTQPIQELNLLTLTSRNFNICGKAYMKWVAPILLTRALVAKHSSGRRENAHAIAFIKRRAKKSDEPESNPLEWRLTFSPFGVMRLTEKDFADVHMIYGTKIADQLFDPEHRVECEMPKYWLQKVLPLEILSPPTPEPTKASRKRKQ</sequence>
<dbReference type="SUPFAM" id="SSF88723">
    <property type="entry name" value="PIN domain-like"/>
    <property type="match status" value="1"/>
</dbReference>
<dbReference type="OrthoDB" id="2959108at2759"/>
<evidence type="ECO:0000256" key="2">
    <source>
        <dbReference type="ARBA" id="ARBA00022801"/>
    </source>
</evidence>
<dbReference type="InterPro" id="IPR006084">
    <property type="entry name" value="XPG/Rad2"/>
</dbReference>
<evidence type="ECO:0000259" key="4">
    <source>
        <dbReference type="SMART" id="SM00485"/>
    </source>
</evidence>
<evidence type="ECO:0000313" key="6">
    <source>
        <dbReference type="Proteomes" id="UP000799757"/>
    </source>
</evidence>
<dbReference type="PANTHER" id="PTHR11081:SF62">
    <property type="entry name" value="XPG-I DOMAIN-CONTAINING PROTEIN"/>
    <property type="match status" value="1"/>
</dbReference>
<keyword evidence="6" id="KW-1185">Reference proteome</keyword>
<protein>
    <submittedName>
        <fullName evidence="5">PIN domain-like protein</fullName>
    </submittedName>
</protein>
<dbReference type="EMBL" id="MU001841">
    <property type="protein sequence ID" value="KAF2796029.1"/>
    <property type="molecule type" value="Genomic_DNA"/>
</dbReference>
<feature type="domain" description="XPG-I" evidence="3">
    <location>
        <begin position="119"/>
        <end position="189"/>
    </location>
</feature>
<feature type="domain" description="XPG N-terminal" evidence="4">
    <location>
        <begin position="1"/>
        <end position="108"/>
    </location>
</feature>
<dbReference type="PRINTS" id="PR00853">
    <property type="entry name" value="XPGRADSUPER"/>
</dbReference>
<dbReference type="Proteomes" id="UP000799757">
    <property type="component" value="Unassembled WGS sequence"/>
</dbReference>
<reference evidence="5" key="1">
    <citation type="journal article" date="2020" name="Stud. Mycol.">
        <title>101 Dothideomycetes genomes: a test case for predicting lifestyles and emergence of pathogens.</title>
        <authorList>
            <person name="Haridas S."/>
            <person name="Albert R."/>
            <person name="Binder M."/>
            <person name="Bloem J."/>
            <person name="Labutti K."/>
            <person name="Salamov A."/>
            <person name="Andreopoulos B."/>
            <person name="Baker S."/>
            <person name="Barry K."/>
            <person name="Bills G."/>
            <person name="Bluhm B."/>
            <person name="Cannon C."/>
            <person name="Castanera R."/>
            <person name="Culley D."/>
            <person name="Daum C."/>
            <person name="Ezra D."/>
            <person name="Gonzalez J."/>
            <person name="Henrissat B."/>
            <person name="Kuo A."/>
            <person name="Liang C."/>
            <person name="Lipzen A."/>
            <person name="Lutzoni F."/>
            <person name="Magnuson J."/>
            <person name="Mondo S."/>
            <person name="Nolan M."/>
            <person name="Ohm R."/>
            <person name="Pangilinan J."/>
            <person name="Park H.-J."/>
            <person name="Ramirez L."/>
            <person name="Alfaro M."/>
            <person name="Sun H."/>
            <person name="Tritt A."/>
            <person name="Yoshinaga Y."/>
            <person name="Zwiers L.-H."/>
            <person name="Turgeon B."/>
            <person name="Goodwin S."/>
            <person name="Spatafora J."/>
            <person name="Crous P."/>
            <person name="Grigoriev I."/>
        </authorList>
    </citation>
    <scope>NUCLEOTIDE SEQUENCE</scope>
    <source>
        <strain evidence="5">CBS 109.77</strain>
    </source>
</reference>
<dbReference type="GO" id="GO:0006281">
    <property type="term" value="P:DNA repair"/>
    <property type="evidence" value="ECO:0007669"/>
    <property type="project" value="UniProtKB-ARBA"/>
</dbReference>
<accession>A0A6A6XHU4</accession>
<dbReference type="Pfam" id="PF00752">
    <property type="entry name" value="XPG_N"/>
    <property type="match status" value="1"/>
</dbReference>
<dbReference type="Gene3D" id="3.40.50.1010">
    <property type="entry name" value="5'-nuclease"/>
    <property type="match status" value="2"/>
</dbReference>
<dbReference type="Pfam" id="PF00867">
    <property type="entry name" value="XPG_I"/>
    <property type="match status" value="1"/>
</dbReference>
<evidence type="ECO:0000259" key="3">
    <source>
        <dbReference type="SMART" id="SM00484"/>
    </source>
</evidence>
<dbReference type="SMART" id="SM00485">
    <property type="entry name" value="XPGN"/>
    <property type="match status" value="1"/>
</dbReference>
<dbReference type="CDD" id="cd09870">
    <property type="entry name" value="PIN_YEN1"/>
    <property type="match status" value="1"/>
</dbReference>
<proteinExistence type="predicted"/>
<feature type="non-terminal residue" evidence="5">
    <location>
        <position position="450"/>
    </location>
</feature>
<keyword evidence="2" id="KW-0378">Hydrolase</keyword>
<dbReference type="GO" id="GO:0017108">
    <property type="term" value="F:5'-flap endonuclease activity"/>
    <property type="evidence" value="ECO:0007669"/>
    <property type="project" value="TreeGrafter"/>
</dbReference>
<dbReference type="InterPro" id="IPR006085">
    <property type="entry name" value="XPG_DNA_repair_N"/>
</dbReference>
<dbReference type="InterPro" id="IPR029060">
    <property type="entry name" value="PIN-like_dom_sf"/>
</dbReference>
<evidence type="ECO:0000313" key="5">
    <source>
        <dbReference type="EMBL" id="KAF2796029.1"/>
    </source>
</evidence>
<dbReference type="InterPro" id="IPR006086">
    <property type="entry name" value="XPG-I_dom"/>
</dbReference>
<dbReference type="SUPFAM" id="SSF47807">
    <property type="entry name" value="5' to 3' exonuclease, C-terminal subdomain"/>
    <property type="match status" value="1"/>
</dbReference>
<gene>
    <name evidence="5" type="ORF">K505DRAFT_272171</name>
</gene>
<dbReference type="SMART" id="SM00484">
    <property type="entry name" value="XPGI"/>
    <property type="match status" value="1"/>
</dbReference>
<dbReference type="Gene3D" id="1.10.150.20">
    <property type="entry name" value="5' to 3' exonuclease, C-terminal subdomain"/>
    <property type="match status" value="1"/>
</dbReference>
<evidence type="ECO:0000256" key="1">
    <source>
        <dbReference type="ARBA" id="ARBA00022722"/>
    </source>
</evidence>
<dbReference type="AlphaFoldDB" id="A0A6A6XHU4"/>